<name>A0ABP7SJU6_9PSEU</name>
<gene>
    <name evidence="2" type="ORF">GCM10022247_39220</name>
</gene>
<dbReference type="Gene3D" id="3.10.180.10">
    <property type="entry name" value="2,3-Dihydroxybiphenyl 1,2-Dioxygenase, domain 1"/>
    <property type="match status" value="1"/>
</dbReference>
<sequence length="159" mass="16751">MQPLEMGDPMGAPALKAGHVGINVTDLDRSTAFYRRVLGVDVLGSSAEADRRYAFLGRDGALLVTLWQQSGGVFATDRPGLHHMSFEVPDIADVRRAESTLRELGVEILHDGVVPHGEGASSGGVFFHDPDGTRLEIYAPSGADTAAAPTSGAPTCGFF</sequence>
<evidence type="ECO:0000259" key="1">
    <source>
        <dbReference type="PROSITE" id="PS51819"/>
    </source>
</evidence>
<reference evidence="3" key="1">
    <citation type="journal article" date="2019" name="Int. J. Syst. Evol. Microbiol.">
        <title>The Global Catalogue of Microorganisms (GCM) 10K type strain sequencing project: providing services to taxonomists for standard genome sequencing and annotation.</title>
        <authorList>
            <consortium name="The Broad Institute Genomics Platform"/>
            <consortium name="The Broad Institute Genome Sequencing Center for Infectious Disease"/>
            <person name="Wu L."/>
            <person name="Ma J."/>
        </authorList>
    </citation>
    <scope>NUCLEOTIDE SEQUENCE [LARGE SCALE GENOMIC DNA]</scope>
    <source>
        <strain evidence="3">JCM 17342</strain>
    </source>
</reference>
<dbReference type="Pfam" id="PF00903">
    <property type="entry name" value="Glyoxalase"/>
    <property type="match status" value="1"/>
</dbReference>
<dbReference type="PROSITE" id="PS51819">
    <property type="entry name" value="VOC"/>
    <property type="match status" value="1"/>
</dbReference>
<dbReference type="Proteomes" id="UP001501747">
    <property type="component" value="Unassembled WGS sequence"/>
</dbReference>
<dbReference type="InterPro" id="IPR029068">
    <property type="entry name" value="Glyas_Bleomycin-R_OHBP_Dase"/>
</dbReference>
<comment type="caution">
    <text evidence="2">The sequence shown here is derived from an EMBL/GenBank/DDBJ whole genome shotgun (WGS) entry which is preliminary data.</text>
</comment>
<accession>A0ABP7SJU6</accession>
<dbReference type="PANTHER" id="PTHR43279:SF1">
    <property type="entry name" value="CATECHOL-2,3-DIOXYGENASE"/>
    <property type="match status" value="1"/>
</dbReference>
<dbReference type="PANTHER" id="PTHR43279">
    <property type="entry name" value="CATECHOL-2,3-DIOXYGENASE"/>
    <property type="match status" value="1"/>
</dbReference>
<dbReference type="InterPro" id="IPR037523">
    <property type="entry name" value="VOC_core"/>
</dbReference>
<dbReference type="EMBL" id="BAABAL010000016">
    <property type="protein sequence ID" value="GAA4012777.1"/>
    <property type="molecule type" value="Genomic_DNA"/>
</dbReference>
<organism evidence="2 3">
    <name type="scientific">Allokutzneria multivorans</name>
    <dbReference type="NCBI Taxonomy" id="1142134"/>
    <lineage>
        <taxon>Bacteria</taxon>
        <taxon>Bacillati</taxon>
        <taxon>Actinomycetota</taxon>
        <taxon>Actinomycetes</taxon>
        <taxon>Pseudonocardiales</taxon>
        <taxon>Pseudonocardiaceae</taxon>
        <taxon>Allokutzneria</taxon>
    </lineage>
</organism>
<proteinExistence type="predicted"/>
<feature type="domain" description="VOC" evidence="1">
    <location>
        <begin position="16"/>
        <end position="140"/>
    </location>
</feature>
<evidence type="ECO:0000313" key="3">
    <source>
        <dbReference type="Proteomes" id="UP001501747"/>
    </source>
</evidence>
<dbReference type="SUPFAM" id="SSF54593">
    <property type="entry name" value="Glyoxalase/Bleomycin resistance protein/Dihydroxybiphenyl dioxygenase"/>
    <property type="match status" value="1"/>
</dbReference>
<keyword evidence="3" id="KW-1185">Reference proteome</keyword>
<evidence type="ECO:0000313" key="2">
    <source>
        <dbReference type="EMBL" id="GAA4012777.1"/>
    </source>
</evidence>
<protein>
    <submittedName>
        <fullName evidence="2">VOC family protein</fullName>
    </submittedName>
</protein>
<dbReference type="InterPro" id="IPR004360">
    <property type="entry name" value="Glyas_Fos-R_dOase_dom"/>
</dbReference>